<dbReference type="InterPro" id="IPR021008">
    <property type="entry name" value="DltX"/>
</dbReference>
<dbReference type="RefSeq" id="WP_275471201.1">
    <property type="nucleotide sequence ID" value="NZ_JAPDSH010000003.1"/>
</dbReference>
<keyword evidence="3" id="KW-1185">Reference proteome</keyword>
<evidence type="ECO:0000256" key="1">
    <source>
        <dbReference type="SAM" id="Phobius"/>
    </source>
</evidence>
<comment type="caution">
    <text evidence="2">The sequence shown here is derived from an EMBL/GenBank/DDBJ whole genome shotgun (WGS) entry which is preliminary data.</text>
</comment>
<dbReference type="Pfam" id="PF12459">
    <property type="entry name" value="DltX"/>
    <property type="match status" value="1"/>
</dbReference>
<name>A0ABT5X0P2_9ENTE</name>
<gene>
    <name evidence="2" type="primary">dltX</name>
    <name evidence="2" type="ORF">OL233_04610</name>
</gene>
<feature type="transmembrane region" description="Helical" evidence="1">
    <location>
        <begin position="12"/>
        <end position="34"/>
    </location>
</feature>
<keyword evidence="1" id="KW-1133">Transmembrane helix</keyword>
<reference evidence="2" key="1">
    <citation type="submission" date="2022-10" db="EMBL/GenBank/DDBJ databases">
        <title>Vagococcus sp. isolated from poultry meat.</title>
        <authorList>
            <person name="Johansson P."/>
            <person name="Bjorkroth J."/>
        </authorList>
    </citation>
    <scope>NUCLEOTIDE SEQUENCE</scope>
    <source>
        <strain evidence="2">PNs007</strain>
    </source>
</reference>
<accession>A0ABT5X0P2</accession>
<keyword evidence="1" id="KW-0472">Membrane</keyword>
<evidence type="ECO:0000313" key="2">
    <source>
        <dbReference type="EMBL" id="MDF0479565.1"/>
    </source>
</evidence>
<proteinExistence type="predicted"/>
<dbReference type="Proteomes" id="UP001147148">
    <property type="component" value="Unassembled WGS sequence"/>
</dbReference>
<sequence>MSNKSNWRRLGAFFYKTILYSVILLLLLYVYVFVIGGDVPDFVYTEF</sequence>
<organism evidence="2 3">
    <name type="scientific">Vagococcus proximus</name>
    <dbReference type="NCBI Taxonomy" id="2991417"/>
    <lineage>
        <taxon>Bacteria</taxon>
        <taxon>Bacillati</taxon>
        <taxon>Bacillota</taxon>
        <taxon>Bacilli</taxon>
        <taxon>Lactobacillales</taxon>
        <taxon>Enterococcaceae</taxon>
        <taxon>Vagococcus</taxon>
    </lineage>
</organism>
<dbReference type="EMBL" id="JAPDSH010000003">
    <property type="protein sequence ID" value="MDF0479565.1"/>
    <property type="molecule type" value="Genomic_DNA"/>
</dbReference>
<keyword evidence="1" id="KW-0812">Transmembrane</keyword>
<evidence type="ECO:0000313" key="3">
    <source>
        <dbReference type="Proteomes" id="UP001147148"/>
    </source>
</evidence>
<protein>
    <submittedName>
        <fullName evidence="2">Teichoic acid D-Ala incorporation-associated protein DltX</fullName>
    </submittedName>
</protein>